<dbReference type="Proteomes" id="UP001140096">
    <property type="component" value="Unassembled WGS sequence"/>
</dbReference>
<keyword evidence="2" id="KW-1185">Reference proteome</keyword>
<reference evidence="1" key="1">
    <citation type="submission" date="2022-07" db="EMBL/GenBank/DDBJ databases">
        <title>Phylogenomic reconstructions and comparative analyses of Kickxellomycotina fungi.</title>
        <authorList>
            <person name="Reynolds N.K."/>
            <person name="Stajich J.E."/>
            <person name="Barry K."/>
            <person name="Grigoriev I.V."/>
            <person name="Crous P."/>
            <person name="Smith M.E."/>
        </authorList>
    </citation>
    <scope>NUCLEOTIDE SEQUENCE</scope>
    <source>
        <strain evidence="1">CBS 102833</strain>
    </source>
</reference>
<protein>
    <submittedName>
        <fullName evidence="1">Uncharacterized protein</fullName>
    </submittedName>
</protein>
<evidence type="ECO:0000313" key="2">
    <source>
        <dbReference type="Proteomes" id="UP001140096"/>
    </source>
</evidence>
<evidence type="ECO:0000313" key="1">
    <source>
        <dbReference type="EMBL" id="KAJ2812347.1"/>
    </source>
</evidence>
<comment type="caution">
    <text evidence="1">The sequence shown here is derived from an EMBL/GenBank/DDBJ whole genome shotgun (WGS) entry which is preliminary data.</text>
</comment>
<accession>A0ACC1LMC9</accession>
<proteinExistence type="predicted"/>
<gene>
    <name evidence="1" type="ORF">H4S07_001460</name>
</gene>
<organism evidence="1 2">
    <name type="scientific">Coemansia furcata</name>
    <dbReference type="NCBI Taxonomy" id="417177"/>
    <lineage>
        <taxon>Eukaryota</taxon>
        <taxon>Fungi</taxon>
        <taxon>Fungi incertae sedis</taxon>
        <taxon>Zoopagomycota</taxon>
        <taxon>Kickxellomycotina</taxon>
        <taxon>Kickxellomycetes</taxon>
        <taxon>Kickxellales</taxon>
        <taxon>Kickxellaceae</taxon>
        <taxon>Coemansia</taxon>
    </lineage>
</organism>
<dbReference type="EMBL" id="JANBUP010000241">
    <property type="protein sequence ID" value="KAJ2812347.1"/>
    <property type="molecule type" value="Genomic_DNA"/>
</dbReference>
<name>A0ACC1LMC9_9FUNG</name>
<sequence length="695" mass="76388">MDRPVASSGPWDAKLQQFHGGQEWAQLSNFVEDFSVTTNPFGMPQGAKQAATHSIEHSHHYPPADQEPAKTSLARFLWPSTFESDRDRLILGNGASELIDLVIRMAPAGAWRPGPFYTQYKEYERSARNNGFALLGPESSEKGNVACLVNPCNPTGDYLELAELKAWIAENVMPGGYAIIDESMQPWHSAQFREHSLVGQREYVEALYREQGISVFVMHSWTKLWCCTGLRLGSVVCPTAEHMRAIKKIQVPWSVNTVALAFLNAVVDDEEYLRDTWELTPLWRKATVDRLQGMFPGWEFHGREFLSWIWIDTRDAEVAARAVEVARAAGVPFVVGAALYDAPGLEDDDDVAVLHGAQAMGHGQRGALLGGLVEDALDDLLAARVERSCSLVEEQQLGLAHESARNSHTLLLATREAAALLADAGVEAVGEVAHKGVDVGFLCGLLDLHLRGAWFAVCDVLGDGIVEEDGLLADDGHAVAQRHDVPLGDVEALHSHGARRRCARRIDVDFPDPEAPTRATLLPARASNDMPLRIFVSGRMGYENLTSVKDTLPSNFSTAEPVGSMPLMGVGRSRVWKMPREATAPFEIMGEICASIPMDIEANMVAIKEFINWLTSIQPLMMKRQPAKNTRALMNMLQAMAKPKPSELNSELRMLPLCGASFSSSKVRMNVSSRRSVATVRMLRMVSAADCPDTS</sequence>